<feature type="non-terminal residue" evidence="2">
    <location>
        <position position="1"/>
    </location>
</feature>
<feature type="compositionally biased region" description="Basic residues" evidence="1">
    <location>
        <begin position="20"/>
        <end position="33"/>
    </location>
</feature>
<accession>A0A6J4V8N7</accession>
<name>A0A6J4V8N7_9BACT</name>
<gene>
    <name evidence="2" type="ORF">AVDCRST_MAG49-3773</name>
</gene>
<feature type="compositionally biased region" description="Basic residues" evidence="1">
    <location>
        <begin position="1"/>
        <end position="11"/>
    </location>
</feature>
<feature type="compositionally biased region" description="Low complexity" evidence="1">
    <location>
        <begin position="35"/>
        <end position="46"/>
    </location>
</feature>
<feature type="region of interest" description="Disordered" evidence="1">
    <location>
        <begin position="1"/>
        <end position="59"/>
    </location>
</feature>
<organism evidence="2">
    <name type="scientific">uncultured Thermomicrobiales bacterium</name>
    <dbReference type="NCBI Taxonomy" id="1645740"/>
    <lineage>
        <taxon>Bacteria</taxon>
        <taxon>Pseudomonadati</taxon>
        <taxon>Thermomicrobiota</taxon>
        <taxon>Thermomicrobia</taxon>
        <taxon>Thermomicrobiales</taxon>
        <taxon>environmental samples</taxon>
    </lineage>
</organism>
<feature type="compositionally biased region" description="Basic residues" evidence="1">
    <location>
        <begin position="50"/>
        <end position="59"/>
    </location>
</feature>
<sequence length="59" mass="6562">GHRHRGHRHRPVPAPDGARRPRWAGRRSARHSHQGPGAPGTAEGATVPIRRARRATRRV</sequence>
<proteinExistence type="predicted"/>
<protein>
    <submittedName>
        <fullName evidence="2">Uncharacterized protein</fullName>
    </submittedName>
</protein>
<evidence type="ECO:0000313" key="2">
    <source>
        <dbReference type="EMBL" id="CAA9572428.1"/>
    </source>
</evidence>
<reference evidence="2" key="1">
    <citation type="submission" date="2020-02" db="EMBL/GenBank/DDBJ databases">
        <authorList>
            <person name="Meier V. D."/>
        </authorList>
    </citation>
    <scope>NUCLEOTIDE SEQUENCE</scope>
    <source>
        <strain evidence="2">AVDCRST_MAG49</strain>
    </source>
</reference>
<feature type="non-terminal residue" evidence="2">
    <location>
        <position position="59"/>
    </location>
</feature>
<evidence type="ECO:0000256" key="1">
    <source>
        <dbReference type="SAM" id="MobiDB-lite"/>
    </source>
</evidence>
<dbReference type="AlphaFoldDB" id="A0A6J4V8N7"/>
<dbReference type="EMBL" id="CADCWG010000264">
    <property type="protein sequence ID" value="CAA9572428.1"/>
    <property type="molecule type" value="Genomic_DNA"/>
</dbReference>